<dbReference type="EMBL" id="JAAVXB010000002">
    <property type="protein sequence ID" value="NKF21782.1"/>
    <property type="molecule type" value="Genomic_DNA"/>
</dbReference>
<dbReference type="PANTHER" id="PTHR22602:SF0">
    <property type="entry name" value="TRANSFERASE CAF17, MITOCHONDRIAL-RELATED"/>
    <property type="match status" value="1"/>
</dbReference>
<dbReference type="InterPro" id="IPR045179">
    <property type="entry name" value="YgfZ/GcvT"/>
</dbReference>
<proteinExistence type="predicted"/>
<dbReference type="Proteomes" id="UP000653472">
    <property type="component" value="Unassembled WGS sequence"/>
</dbReference>
<comment type="caution">
    <text evidence="1">The sequence shown here is derived from an EMBL/GenBank/DDBJ whole genome shotgun (WGS) entry which is preliminary data.</text>
</comment>
<dbReference type="InterPro" id="IPR017703">
    <property type="entry name" value="YgfZ/GCV_T_CS"/>
</dbReference>
<reference evidence="1" key="1">
    <citation type="submission" date="2020-03" db="EMBL/GenBank/DDBJ databases">
        <title>Solimonas marina sp. nov., isolated from deep seawater of the Pacific Ocean.</title>
        <authorList>
            <person name="Liu X."/>
            <person name="Lai Q."/>
            <person name="Sun F."/>
            <person name="Gai Y."/>
            <person name="Li G."/>
            <person name="Shao Z."/>
        </authorList>
    </citation>
    <scope>NUCLEOTIDE SEQUENCE</scope>
    <source>
        <strain evidence="1">C16B3</strain>
    </source>
</reference>
<dbReference type="RefSeq" id="WP_168147016.1">
    <property type="nucleotide sequence ID" value="NZ_JAAVXB010000002.1"/>
</dbReference>
<evidence type="ECO:0000313" key="1">
    <source>
        <dbReference type="EMBL" id="NKF21782.1"/>
    </source>
</evidence>
<gene>
    <name evidence="1" type="ORF">G7Y82_05585</name>
</gene>
<name>A0A969W711_9GAMM</name>
<dbReference type="AlphaFoldDB" id="A0A969W711"/>
<dbReference type="Gene3D" id="3.30.70.1630">
    <property type="match status" value="1"/>
</dbReference>
<sequence>MNSLITDTTERVWLRISGADAETFLQGQLSNDIGRLSTENAQISSYNSAKGRMLAVLLLVRVHDEIFIELPRAIAEATLKRLKMFVLRSKVTIVRADDIDALAVLGDGAADALAALDLPAPEAPLACAAGANGLTVVRRLGTSPRYSVLGAADAIAALRARLPPPGLTAEGTHWRRADIDAGVPVVWPETSDHFVAQMANLDQLGGISFDKGCYTGQEIIARLHYLGQLKRRMFTARIAAAAPAPGSAIFADGETQAAGEIVDAVDDGDGLSVATLVLQLGARERRLSLEGGAAITLVESPSA</sequence>
<dbReference type="PANTHER" id="PTHR22602">
    <property type="entry name" value="TRANSFERASE CAF17, MITOCHONDRIAL-RELATED"/>
    <property type="match status" value="1"/>
</dbReference>
<evidence type="ECO:0000313" key="2">
    <source>
        <dbReference type="Proteomes" id="UP000653472"/>
    </source>
</evidence>
<dbReference type="NCBIfam" id="TIGR03317">
    <property type="entry name" value="ygfZ_signature"/>
    <property type="match status" value="1"/>
</dbReference>
<protein>
    <submittedName>
        <fullName evidence="1">Folate-binding protein YgfZ</fullName>
    </submittedName>
</protein>
<keyword evidence="2" id="KW-1185">Reference proteome</keyword>
<accession>A0A969W711</accession>
<dbReference type="SUPFAM" id="SSF103025">
    <property type="entry name" value="Folate-binding domain"/>
    <property type="match status" value="1"/>
</dbReference>
<dbReference type="Gene3D" id="2.40.30.160">
    <property type="match status" value="1"/>
</dbReference>
<organism evidence="1 2">
    <name type="scientific">Solimonas marina</name>
    <dbReference type="NCBI Taxonomy" id="2714601"/>
    <lineage>
        <taxon>Bacteria</taxon>
        <taxon>Pseudomonadati</taxon>
        <taxon>Pseudomonadota</taxon>
        <taxon>Gammaproteobacteria</taxon>
        <taxon>Nevskiales</taxon>
        <taxon>Nevskiaceae</taxon>
        <taxon>Solimonas</taxon>
    </lineage>
</organism>
<dbReference type="Gene3D" id="3.30.70.1400">
    <property type="entry name" value="Aminomethyltransferase beta-barrel domains"/>
    <property type="match status" value="1"/>
</dbReference>
<dbReference type="GO" id="GO:0016226">
    <property type="term" value="P:iron-sulfur cluster assembly"/>
    <property type="evidence" value="ECO:0007669"/>
    <property type="project" value="TreeGrafter"/>
</dbReference>